<evidence type="ECO:0000256" key="3">
    <source>
        <dbReference type="ARBA" id="ARBA00022729"/>
    </source>
</evidence>
<sequence>MRFSRLTLLAGAALLSGTASAQTASTQTASPLAALPAPSGDSDLTITAHQPGITARQRAVPPQLSIAARQAYGQIFRDIDAGRFAKAEAGLAAIGPGLLTDTARAQIMIARGVGKLSRAELAEWLAANRDMPQAPRIAQLAAKLPAPDASPLPALALTRPFRTVTYAARAELSAVDTAFAAAAKPLLAVDRNAEAADRWRVAQESLSNGTRTEWAQRIAWSYYGQNDNAAALQLGAEAAKGLPGPGQFAALGAWTAGLAAFRSGQYDVAARMFDLVGTKNPSGDLAAAAAFWASRAWLAAGNPDLVAPRLEAATKAPNSFYGLLARRTLGLAPVQDWAEPDFITADWNVLKNLPGARRAAALMEIGQIGLGDRELRFLAQTAPQTAYPALLRLAARLGLPATQYSLAVRPPIGIDAPLSARFPAPDWVPARGWRVDRGLVFAHALQESTFITTATSRTGAKGIMQLMPGTAKQVKAEMNGAVEVVGDLADPAFNIEVGQTYLEALRDMSYTQGLLPKVVAAYNAGPGSVQRWNTTLDDRGDPLLFIESIPFKETRHYVEVVLRNLWMYQLRDGTPVTSMDALAAGLWPRFPGMPGAPGIKRVAMPMATPAPGVLPPLQPPPFRPVPVLRDDDDYVTSGNTGR</sequence>
<evidence type="ECO:0000313" key="8">
    <source>
        <dbReference type="Proteomes" id="UP000481327"/>
    </source>
</evidence>
<dbReference type="GO" id="GO:0042597">
    <property type="term" value="C:periplasmic space"/>
    <property type="evidence" value="ECO:0007669"/>
    <property type="project" value="InterPro"/>
</dbReference>
<evidence type="ECO:0000259" key="6">
    <source>
        <dbReference type="Pfam" id="PF01464"/>
    </source>
</evidence>
<keyword evidence="3 5" id="KW-0732">Signal</keyword>
<dbReference type="AlphaFoldDB" id="A0A7C9KH09"/>
<reference evidence="7 8" key="1">
    <citation type="submission" date="2019-09" db="EMBL/GenBank/DDBJ databases">
        <title>Polymorphobacter sp. isolated from a lake in China.</title>
        <authorList>
            <person name="Liu Z."/>
        </authorList>
    </citation>
    <scope>NUCLEOTIDE SEQUENCE [LARGE SCALE GENOMIC DNA]</scope>
    <source>
        <strain evidence="7 8">D40P</strain>
    </source>
</reference>
<dbReference type="Gene3D" id="1.10.530.10">
    <property type="match status" value="1"/>
</dbReference>
<dbReference type="Pfam" id="PF01464">
    <property type="entry name" value="SLT"/>
    <property type="match status" value="1"/>
</dbReference>
<dbReference type="CDD" id="cd13401">
    <property type="entry name" value="Slt70-like"/>
    <property type="match status" value="1"/>
</dbReference>
<evidence type="ECO:0000256" key="4">
    <source>
        <dbReference type="SAM" id="MobiDB-lite"/>
    </source>
</evidence>
<dbReference type="GO" id="GO:0004553">
    <property type="term" value="F:hydrolase activity, hydrolyzing O-glycosyl compounds"/>
    <property type="evidence" value="ECO:0007669"/>
    <property type="project" value="InterPro"/>
</dbReference>
<feature type="chain" id="PRO_5028971377" evidence="5">
    <location>
        <begin position="22"/>
        <end position="642"/>
    </location>
</feature>
<evidence type="ECO:0000256" key="2">
    <source>
        <dbReference type="ARBA" id="ARBA00009387"/>
    </source>
</evidence>
<dbReference type="InterPro" id="IPR008258">
    <property type="entry name" value="Transglycosylase_SLT_dom_1"/>
</dbReference>
<evidence type="ECO:0000256" key="5">
    <source>
        <dbReference type="SAM" id="SignalP"/>
    </source>
</evidence>
<name>A0A7C9KH09_9SPHN</name>
<dbReference type="InterPro" id="IPR008939">
    <property type="entry name" value="Lytic_TGlycosylase_superhlx_U"/>
</dbReference>
<proteinExistence type="inferred from homology"/>
<feature type="compositionally biased region" description="Pro residues" evidence="4">
    <location>
        <begin position="612"/>
        <end position="624"/>
    </location>
</feature>
<evidence type="ECO:0000256" key="1">
    <source>
        <dbReference type="ARBA" id="ARBA00007734"/>
    </source>
</evidence>
<accession>A0A7C9KH09</accession>
<gene>
    <name evidence="7" type="ORF">F3168_01810</name>
</gene>
<feature type="domain" description="Transglycosylase SLT" evidence="6">
    <location>
        <begin position="432"/>
        <end position="535"/>
    </location>
</feature>
<dbReference type="SUPFAM" id="SSF53955">
    <property type="entry name" value="Lysozyme-like"/>
    <property type="match status" value="1"/>
</dbReference>
<dbReference type="RefSeq" id="WP_152576452.1">
    <property type="nucleotide sequence ID" value="NZ_JAATJI010000001.1"/>
</dbReference>
<dbReference type="EMBL" id="WIOL01000001">
    <property type="protein sequence ID" value="MQT15999.1"/>
    <property type="molecule type" value="Genomic_DNA"/>
</dbReference>
<dbReference type="Proteomes" id="UP000481327">
    <property type="component" value="Unassembled WGS sequence"/>
</dbReference>
<dbReference type="SUPFAM" id="SSF48435">
    <property type="entry name" value="Bacterial muramidases"/>
    <property type="match status" value="1"/>
</dbReference>
<dbReference type="PANTHER" id="PTHR37423">
    <property type="entry name" value="SOLUBLE LYTIC MUREIN TRANSGLYCOSYLASE-RELATED"/>
    <property type="match status" value="1"/>
</dbReference>
<comment type="similarity">
    <text evidence="2">Belongs to the virb1 family.</text>
</comment>
<comment type="caution">
    <text evidence="7">The sequence shown here is derived from an EMBL/GenBank/DDBJ whole genome shotgun (WGS) entry which is preliminary data.</text>
</comment>
<protein>
    <submittedName>
        <fullName evidence="7">Transglycosylase SLT domain-containing protein</fullName>
    </submittedName>
</protein>
<dbReference type="PANTHER" id="PTHR37423:SF2">
    <property type="entry name" value="MEMBRANE-BOUND LYTIC MUREIN TRANSGLYCOSYLASE C"/>
    <property type="match status" value="1"/>
</dbReference>
<feature type="region of interest" description="Disordered" evidence="4">
    <location>
        <begin position="612"/>
        <end position="642"/>
    </location>
</feature>
<comment type="similarity">
    <text evidence="1">Belongs to the transglycosylase Slt family.</text>
</comment>
<dbReference type="OrthoDB" id="9815002at2"/>
<keyword evidence="8" id="KW-1185">Reference proteome</keyword>
<dbReference type="InterPro" id="IPR023346">
    <property type="entry name" value="Lysozyme-like_dom_sf"/>
</dbReference>
<evidence type="ECO:0000313" key="7">
    <source>
        <dbReference type="EMBL" id="MQT15999.1"/>
    </source>
</evidence>
<feature type="signal peptide" evidence="5">
    <location>
        <begin position="1"/>
        <end position="21"/>
    </location>
</feature>
<organism evidence="7 8">
    <name type="scientific">Sandarakinorhabdus fusca</name>
    <dbReference type="NCBI Taxonomy" id="1439888"/>
    <lineage>
        <taxon>Bacteria</taxon>
        <taxon>Pseudomonadati</taxon>
        <taxon>Pseudomonadota</taxon>
        <taxon>Alphaproteobacteria</taxon>
        <taxon>Sphingomonadales</taxon>
        <taxon>Sphingosinicellaceae</taxon>
        <taxon>Sandarakinorhabdus</taxon>
    </lineage>
</organism>